<dbReference type="InterPro" id="IPR013785">
    <property type="entry name" value="Aldolase_TIM"/>
</dbReference>
<comment type="function">
    <text evidence="1 9">Catalyzes the decarboxylation of orotidine 5'-monophosphate (OMP) to uridine 5'-monophosphate (UMP).</text>
</comment>
<dbReference type="PANTHER" id="PTHR32119:SF2">
    <property type="entry name" value="OROTIDINE 5'-PHOSPHATE DECARBOXYLASE"/>
    <property type="match status" value="1"/>
</dbReference>
<evidence type="ECO:0000256" key="10">
    <source>
        <dbReference type="PIRSR" id="PIRSR614732-1"/>
    </source>
</evidence>
<proteinExistence type="inferred from homology"/>
<protein>
    <recommendedName>
        <fullName evidence="9">Orotidine 5'-phosphate decarboxylase</fullName>
        <ecNumber evidence="9">4.1.1.23</ecNumber>
    </recommendedName>
    <alternativeName>
        <fullName evidence="9">OMP decarboxylase</fullName>
        <shortName evidence="9">OMPDCase</shortName>
        <shortName evidence="9">OMPdecase</shortName>
    </alternativeName>
</protein>
<keyword evidence="5 9" id="KW-0665">Pyrimidine biosynthesis</keyword>
<evidence type="ECO:0000256" key="11">
    <source>
        <dbReference type="PIRSR" id="PIRSR614732-2"/>
    </source>
</evidence>
<keyword evidence="6 9" id="KW-0456">Lyase</keyword>
<dbReference type="EMBL" id="DYUZ01000029">
    <property type="protein sequence ID" value="HJG37529.1"/>
    <property type="molecule type" value="Genomic_DNA"/>
</dbReference>
<feature type="binding site" evidence="9 11">
    <location>
        <position position="218"/>
    </location>
    <ligand>
        <name>substrate</name>
    </ligand>
</feature>
<feature type="binding site" evidence="9 11">
    <location>
        <position position="15"/>
    </location>
    <ligand>
        <name>substrate</name>
    </ligand>
</feature>
<dbReference type="RefSeq" id="WP_273190389.1">
    <property type="nucleotide sequence ID" value="NZ_DYUZ01000029.1"/>
</dbReference>
<comment type="caution">
    <text evidence="13">The sequence shown here is derived from an EMBL/GenBank/DDBJ whole genome shotgun (WGS) entry which is preliminary data.</text>
</comment>
<evidence type="ECO:0000256" key="7">
    <source>
        <dbReference type="ARBA" id="ARBA00049157"/>
    </source>
</evidence>
<dbReference type="GO" id="GO:0006207">
    <property type="term" value="P:'de novo' pyrimidine nucleobase biosynthetic process"/>
    <property type="evidence" value="ECO:0007669"/>
    <property type="project" value="InterPro"/>
</dbReference>
<dbReference type="SUPFAM" id="SSF51366">
    <property type="entry name" value="Ribulose-phoshate binding barrel"/>
    <property type="match status" value="1"/>
</dbReference>
<comment type="catalytic activity">
    <reaction evidence="7 9">
        <text>orotidine 5'-phosphate + H(+) = UMP + CO2</text>
        <dbReference type="Rhea" id="RHEA:11596"/>
        <dbReference type="ChEBI" id="CHEBI:15378"/>
        <dbReference type="ChEBI" id="CHEBI:16526"/>
        <dbReference type="ChEBI" id="CHEBI:57538"/>
        <dbReference type="ChEBI" id="CHEBI:57865"/>
        <dbReference type="EC" id="4.1.1.23"/>
    </reaction>
</comment>
<reference evidence="13" key="2">
    <citation type="submission" date="2021-09" db="EMBL/GenBank/DDBJ databases">
        <authorList>
            <person name="Gilroy R."/>
        </authorList>
    </citation>
    <scope>NUCLEOTIDE SEQUENCE</scope>
    <source>
        <strain evidence="13">ChiHjej13B12-9602</strain>
    </source>
</reference>
<evidence type="ECO:0000256" key="3">
    <source>
        <dbReference type="ARBA" id="ARBA00011738"/>
    </source>
</evidence>
<feature type="binding site" evidence="9 11">
    <location>
        <position position="127"/>
    </location>
    <ligand>
        <name>substrate</name>
    </ligand>
</feature>
<feature type="binding site" evidence="9 11">
    <location>
        <position position="36"/>
    </location>
    <ligand>
        <name>substrate</name>
    </ligand>
</feature>
<dbReference type="Proteomes" id="UP000753256">
    <property type="component" value="Unassembled WGS sequence"/>
</dbReference>
<dbReference type="InterPro" id="IPR047596">
    <property type="entry name" value="OMPdecase_bac"/>
</dbReference>
<evidence type="ECO:0000256" key="2">
    <source>
        <dbReference type="ARBA" id="ARBA00004861"/>
    </source>
</evidence>
<evidence type="ECO:0000256" key="9">
    <source>
        <dbReference type="HAMAP-Rule" id="MF_01200"/>
    </source>
</evidence>
<feature type="active site" description="For OMPdecase activity" evidence="10">
    <location>
        <position position="65"/>
    </location>
</feature>
<dbReference type="EC" id="4.1.1.23" evidence="9"/>
<evidence type="ECO:0000313" key="13">
    <source>
        <dbReference type="EMBL" id="HJG37529.1"/>
    </source>
</evidence>
<gene>
    <name evidence="9 13" type="primary">pyrF</name>
    <name evidence="13" type="ORF">K8V70_06680</name>
</gene>
<sequence length="242" mass="24986">MLDIEARERIIVAIDCGREEALDLAGSLSGHASWLKVGMTLYYAEGPSIVREFKDRGFKVFLDLKFHDIPHQVRGAARSAALAGADLLSVHGCGGAAMLAAARNGVDEASQTSGLERARLVAITVLTSMDQAALAQVGVEDPVADQAARLALLASSNGIDGIVCSPQEARPMRELLGEDALIVTPGVRPAGAELGDQSRVATPAAALDAGASHLVIGRPITSASNPVAAYEAIVAELTAAQS</sequence>
<evidence type="ECO:0000313" key="14">
    <source>
        <dbReference type="Proteomes" id="UP000753256"/>
    </source>
</evidence>
<dbReference type="NCBIfam" id="TIGR01740">
    <property type="entry name" value="pyrF"/>
    <property type="match status" value="1"/>
</dbReference>
<dbReference type="GO" id="GO:0005829">
    <property type="term" value="C:cytosol"/>
    <property type="evidence" value="ECO:0007669"/>
    <property type="project" value="TreeGrafter"/>
</dbReference>
<feature type="binding site" evidence="9 11">
    <location>
        <position position="188"/>
    </location>
    <ligand>
        <name>substrate</name>
    </ligand>
</feature>
<evidence type="ECO:0000259" key="12">
    <source>
        <dbReference type="SMART" id="SM00934"/>
    </source>
</evidence>
<evidence type="ECO:0000256" key="5">
    <source>
        <dbReference type="ARBA" id="ARBA00022975"/>
    </source>
</evidence>
<feature type="active site" description="Proton donor" evidence="9">
    <location>
        <position position="65"/>
    </location>
</feature>
<dbReference type="Pfam" id="PF00215">
    <property type="entry name" value="OMPdecase"/>
    <property type="match status" value="1"/>
</dbReference>
<feature type="binding site" evidence="9 11">
    <location>
        <position position="197"/>
    </location>
    <ligand>
        <name>substrate</name>
    </ligand>
</feature>
<dbReference type="Gene3D" id="3.20.20.70">
    <property type="entry name" value="Aldolase class I"/>
    <property type="match status" value="1"/>
</dbReference>
<feature type="binding site" evidence="9 11">
    <location>
        <position position="217"/>
    </location>
    <ligand>
        <name>substrate</name>
    </ligand>
</feature>
<dbReference type="InterPro" id="IPR011060">
    <property type="entry name" value="RibuloseP-bd_barrel"/>
</dbReference>
<reference evidence="13" key="1">
    <citation type="journal article" date="2021" name="PeerJ">
        <title>Extensive microbial diversity within the chicken gut microbiome revealed by metagenomics and culture.</title>
        <authorList>
            <person name="Gilroy R."/>
            <person name="Ravi A."/>
            <person name="Getino M."/>
            <person name="Pursley I."/>
            <person name="Horton D.L."/>
            <person name="Alikhan N.F."/>
            <person name="Baker D."/>
            <person name="Gharbi K."/>
            <person name="Hall N."/>
            <person name="Watson M."/>
            <person name="Adriaenssens E.M."/>
            <person name="Foster-Nyarko E."/>
            <person name="Jarju S."/>
            <person name="Secka A."/>
            <person name="Antonio M."/>
            <person name="Oren A."/>
            <person name="Chaudhuri R.R."/>
            <person name="La Ragione R."/>
            <person name="Hildebrand F."/>
            <person name="Pallen M.J."/>
        </authorList>
    </citation>
    <scope>NUCLEOTIDE SEQUENCE</scope>
    <source>
        <strain evidence="13">ChiHjej13B12-9602</strain>
    </source>
</reference>
<comment type="pathway">
    <text evidence="2 9">Pyrimidine metabolism; UMP biosynthesis via de novo pathway; UMP from orotate: step 2/2.</text>
</comment>
<keyword evidence="4 9" id="KW-0210">Decarboxylase</keyword>
<evidence type="ECO:0000256" key="4">
    <source>
        <dbReference type="ARBA" id="ARBA00022793"/>
    </source>
</evidence>
<feature type="binding site" evidence="9">
    <location>
        <begin position="63"/>
        <end position="72"/>
    </location>
    <ligand>
        <name>substrate</name>
    </ligand>
</feature>
<dbReference type="CDD" id="cd04725">
    <property type="entry name" value="OMP_decarboxylase_like"/>
    <property type="match status" value="1"/>
</dbReference>
<feature type="active site" description="For OMPdecase activity" evidence="10">
    <location>
        <position position="63"/>
    </location>
</feature>
<dbReference type="GO" id="GO:0004590">
    <property type="term" value="F:orotidine-5'-phosphate decarboxylase activity"/>
    <property type="evidence" value="ECO:0007669"/>
    <property type="project" value="UniProtKB-UniRule"/>
</dbReference>
<organism evidence="13 14">
    <name type="scientific">Enorma phocaeensis</name>
    <dbReference type="NCBI Taxonomy" id="1871019"/>
    <lineage>
        <taxon>Bacteria</taxon>
        <taxon>Bacillati</taxon>
        <taxon>Actinomycetota</taxon>
        <taxon>Coriobacteriia</taxon>
        <taxon>Coriobacteriales</taxon>
        <taxon>Coriobacteriaceae</taxon>
        <taxon>Enorma</taxon>
    </lineage>
</organism>
<accession>A0A921IWG1</accession>
<comment type="subunit">
    <text evidence="3 9">Homodimer.</text>
</comment>
<feature type="domain" description="Orotidine 5'-phosphate decarboxylase" evidence="12">
    <location>
        <begin position="9"/>
        <end position="233"/>
    </location>
</feature>
<dbReference type="GO" id="GO:0044205">
    <property type="term" value="P:'de novo' UMP biosynthetic process"/>
    <property type="evidence" value="ECO:0007669"/>
    <property type="project" value="UniProtKB-UniRule"/>
</dbReference>
<dbReference type="HAMAP" id="MF_01200_B">
    <property type="entry name" value="OMPdecase_type1_B"/>
    <property type="match status" value="1"/>
</dbReference>
<comment type="similarity">
    <text evidence="8 9">Belongs to the OMP decarboxylase family. Type 1 subfamily.</text>
</comment>
<dbReference type="InterPro" id="IPR001754">
    <property type="entry name" value="OMPdeCOase_dom"/>
</dbReference>
<dbReference type="AlphaFoldDB" id="A0A921IWG1"/>
<dbReference type="FunFam" id="3.20.20.70:FF:000015">
    <property type="entry name" value="Orotidine 5'-phosphate decarboxylase"/>
    <property type="match status" value="1"/>
</dbReference>
<dbReference type="NCBIfam" id="NF001273">
    <property type="entry name" value="PRK00230.1"/>
    <property type="match status" value="1"/>
</dbReference>
<evidence type="ECO:0000256" key="1">
    <source>
        <dbReference type="ARBA" id="ARBA00002356"/>
    </source>
</evidence>
<evidence type="ECO:0000256" key="8">
    <source>
        <dbReference type="ARBA" id="ARBA00061012"/>
    </source>
</evidence>
<dbReference type="InterPro" id="IPR014732">
    <property type="entry name" value="OMPdecase"/>
</dbReference>
<name>A0A921IWG1_9ACTN</name>
<dbReference type="PANTHER" id="PTHR32119">
    <property type="entry name" value="OROTIDINE 5'-PHOSPHATE DECARBOXYLASE"/>
    <property type="match status" value="1"/>
</dbReference>
<dbReference type="SMART" id="SM00934">
    <property type="entry name" value="OMPdecase"/>
    <property type="match status" value="1"/>
</dbReference>
<evidence type="ECO:0000256" key="6">
    <source>
        <dbReference type="ARBA" id="ARBA00023239"/>
    </source>
</evidence>
<feature type="active site" description="For OMPdecase activity" evidence="10">
    <location>
        <position position="68"/>
    </location>
</feature>